<dbReference type="AlphaFoldDB" id="A0A409X5G0"/>
<protein>
    <submittedName>
        <fullName evidence="1">Uncharacterized protein</fullName>
    </submittedName>
</protein>
<keyword evidence="2" id="KW-1185">Reference proteome</keyword>
<gene>
    <name evidence="1" type="ORF">CVT25_001482</name>
</gene>
<dbReference type="Proteomes" id="UP000283269">
    <property type="component" value="Unassembled WGS sequence"/>
</dbReference>
<proteinExistence type="predicted"/>
<dbReference type="EMBL" id="NHYD01002574">
    <property type="protein sequence ID" value="PPQ86033.1"/>
    <property type="molecule type" value="Genomic_DNA"/>
</dbReference>
<dbReference type="InParanoid" id="A0A409X5G0"/>
<name>A0A409X5G0_PSICY</name>
<evidence type="ECO:0000313" key="2">
    <source>
        <dbReference type="Proteomes" id="UP000283269"/>
    </source>
</evidence>
<sequence length="201" mass="20874">MCVLSTASFFPTTTISPFPFSLRCLALFTAAIVTIATAPHLPLPFLPRDSLVITICKADQVAAALLLLKIEREGDLGGTGEGGTDTRVDSVRHCHHIIPPPLPLPAQAASSSCHPTGPSCGCHVTCHPHHCQLMWPPHCATPLDPSVAAMPPITSAIVSSGGPTVRPPCLPPLLLPLPPLSPLLSAPSATAMSLTPFIVTS</sequence>
<reference evidence="1 2" key="1">
    <citation type="journal article" date="2018" name="Evol. Lett.">
        <title>Horizontal gene cluster transfer increased hallucinogenic mushroom diversity.</title>
        <authorList>
            <person name="Reynolds H.T."/>
            <person name="Vijayakumar V."/>
            <person name="Gluck-Thaler E."/>
            <person name="Korotkin H.B."/>
            <person name="Matheny P.B."/>
            <person name="Slot J.C."/>
        </authorList>
    </citation>
    <scope>NUCLEOTIDE SEQUENCE [LARGE SCALE GENOMIC DNA]</scope>
    <source>
        <strain evidence="1 2">2631</strain>
    </source>
</reference>
<evidence type="ECO:0000313" key="1">
    <source>
        <dbReference type="EMBL" id="PPQ86033.1"/>
    </source>
</evidence>
<organism evidence="1 2">
    <name type="scientific">Psilocybe cyanescens</name>
    <dbReference type="NCBI Taxonomy" id="93625"/>
    <lineage>
        <taxon>Eukaryota</taxon>
        <taxon>Fungi</taxon>
        <taxon>Dikarya</taxon>
        <taxon>Basidiomycota</taxon>
        <taxon>Agaricomycotina</taxon>
        <taxon>Agaricomycetes</taxon>
        <taxon>Agaricomycetidae</taxon>
        <taxon>Agaricales</taxon>
        <taxon>Agaricineae</taxon>
        <taxon>Strophariaceae</taxon>
        <taxon>Psilocybe</taxon>
    </lineage>
</organism>
<comment type="caution">
    <text evidence="1">The sequence shown here is derived from an EMBL/GenBank/DDBJ whole genome shotgun (WGS) entry which is preliminary data.</text>
</comment>
<accession>A0A409X5G0</accession>